<accession>A0A1B0A3K6</accession>
<protein>
    <submittedName>
        <fullName evidence="1">Uncharacterized protein</fullName>
    </submittedName>
</protein>
<dbReference type="VEuPathDB" id="VectorBase:GPAI033399"/>
<dbReference type="AlphaFoldDB" id="A0A1B0A3K6"/>
<keyword evidence="2" id="KW-1185">Reference proteome</keyword>
<dbReference type="Proteomes" id="UP000092445">
    <property type="component" value="Unassembled WGS sequence"/>
</dbReference>
<proteinExistence type="predicted"/>
<evidence type="ECO:0000313" key="1">
    <source>
        <dbReference type="EnsemblMetazoa" id="GPAI033399-PA"/>
    </source>
</evidence>
<reference evidence="1" key="2">
    <citation type="submission" date="2020-05" db="UniProtKB">
        <authorList>
            <consortium name="EnsemblMetazoa"/>
        </authorList>
    </citation>
    <scope>IDENTIFICATION</scope>
    <source>
        <strain evidence="1">IAEA</strain>
    </source>
</reference>
<reference evidence="2" key="1">
    <citation type="submission" date="2014-03" db="EMBL/GenBank/DDBJ databases">
        <authorList>
            <person name="Aksoy S."/>
            <person name="Warren W."/>
            <person name="Wilson R.K."/>
        </authorList>
    </citation>
    <scope>NUCLEOTIDE SEQUENCE [LARGE SCALE GENOMIC DNA]</scope>
    <source>
        <strain evidence="2">IAEA</strain>
    </source>
</reference>
<sequence length="197" mass="22131">MLCSIAETLDKKVDAVKGEMNHGTNLSKPTVIFGSKITTERIANVAKNNAFDIKIVSFDNEKSISDILPFNELMESPTMCSYLFKLVKYVLELEFRTRTPIVAVAQEGQEADDQETKLAANFEPHASKPRNFTHTMTALTIPDILKILGSILHILGNIKFASKYKKELYLEGCDIYLDDLRLPRIRICKPYISGSGE</sequence>
<name>A0A1B0A3K6_GLOPL</name>
<dbReference type="EnsemblMetazoa" id="GPAI033399-RA">
    <property type="protein sequence ID" value="GPAI033399-PA"/>
    <property type="gene ID" value="GPAI033399"/>
</dbReference>
<evidence type="ECO:0000313" key="2">
    <source>
        <dbReference type="Proteomes" id="UP000092445"/>
    </source>
</evidence>
<dbReference type="STRING" id="7398.A0A1B0A3K6"/>
<organism evidence="1 2">
    <name type="scientific">Glossina pallidipes</name>
    <name type="common">Tsetse fly</name>
    <dbReference type="NCBI Taxonomy" id="7398"/>
    <lineage>
        <taxon>Eukaryota</taxon>
        <taxon>Metazoa</taxon>
        <taxon>Ecdysozoa</taxon>
        <taxon>Arthropoda</taxon>
        <taxon>Hexapoda</taxon>
        <taxon>Insecta</taxon>
        <taxon>Pterygota</taxon>
        <taxon>Neoptera</taxon>
        <taxon>Endopterygota</taxon>
        <taxon>Diptera</taxon>
        <taxon>Brachycera</taxon>
        <taxon>Muscomorpha</taxon>
        <taxon>Hippoboscoidea</taxon>
        <taxon>Glossinidae</taxon>
        <taxon>Glossina</taxon>
    </lineage>
</organism>